<dbReference type="Pfam" id="PF13350">
    <property type="entry name" value="Y_phosphatase3"/>
    <property type="match status" value="1"/>
</dbReference>
<dbReference type="InterPro" id="IPR016130">
    <property type="entry name" value="Tyr_Pase_AS"/>
</dbReference>
<organism evidence="4 5">
    <name type="scientific">Extensimonas vulgaris</name>
    <dbReference type="NCBI Taxonomy" id="1031594"/>
    <lineage>
        <taxon>Bacteria</taxon>
        <taxon>Pseudomonadati</taxon>
        <taxon>Pseudomonadota</taxon>
        <taxon>Betaproteobacteria</taxon>
        <taxon>Burkholderiales</taxon>
        <taxon>Comamonadaceae</taxon>
        <taxon>Extensimonas</taxon>
    </lineage>
</organism>
<dbReference type="EMBL" id="QPJU01000013">
    <property type="protein sequence ID" value="RCX07566.1"/>
    <property type="molecule type" value="Genomic_DNA"/>
</dbReference>
<evidence type="ECO:0000256" key="2">
    <source>
        <dbReference type="SAM" id="MobiDB-lite"/>
    </source>
</evidence>
<evidence type="ECO:0000313" key="5">
    <source>
        <dbReference type="Proteomes" id="UP000252174"/>
    </source>
</evidence>
<accession>A0A369AH09</accession>
<dbReference type="PROSITE" id="PS50056">
    <property type="entry name" value="TYR_PHOSPHATASE_2"/>
    <property type="match status" value="1"/>
</dbReference>
<dbReference type="PANTHER" id="PTHR31126">
    <property type="entry name" value="TYROSINE-PROTEIN PHOSPHATASE"/>
    <property type="match status" value="1"/>
</dbReference>
<dbReference type="PROSITE" id="PS00383">
    <property type="entry name" value="TYR_PHOSPHATASE_1"/>
    <property type="match status" value="1"/>
</dbReference>
<dbReference type="OrthoDB" id="1188001at2"/>
<dbReference type="InterPro" id="IPR029021">
    <property type="entry name" value="Prot-tyrosine_phosphatase-like"/>
</dbReference>
<dbReference type="SUPFAM" id="SSF52799">
    <property type="entry name" value="(Phosphotyrosine protein) phosphatases II"/>
    <property type="match status" value="1"/>
</dbReference>
<keyword evidence="5" id="KW-1185">Reference proteome</keyword>
<dbReference type="Gene3D" id="3.90.190.10">
    <property type="entry name" value="Protein tyrosine phosphatase superfamily"/>
    <property type="match status" value="1"/>
</dbReference>
<evidence type="ECO:0000313" key="4">
    <source>
        <dbReference type="EMBL" id="RCX07566.1"/>
    </source>
</evidence>
<feature type="domain" description="Tyrosine specific protein phosphatases" evidence="3">
    <location>
        <begin position="155"/>
        <end position="223"/>
    </location>
</feature>
<comment type="caution">
    <text evidence="4">The sequence shown here is derived from an EMBL/GenBank/DDBJ whole genome shotgun (WGS) entry which is preliminary data.</text>
</comment>
<feature type="region of interest" description="Disordered" evidence="2">
    <location>
        <begin position="1"/>
        <end position="32"/>
    </location>
</feature>
<dbReference type="PANTHER" id="PTHR31126:SF1">
    <property type="entry name" value="TYROSINE SPECIFIC PROTEIN PHOSPHATASES DOMAIN-CONTAINING PROTEIN"/>
    <property type="match status" value="1"/>
</dbReference>
<evidence type="ECO:0000256" key="1">
    <source>
        <dbReference type="ARBA" id="ARBA00009580"/>
    </source>
</evidence>
<dbReference type="RefSeq" id="WP_114484229.1">
    <property type="nucleotide sequence ID" value="NZ_QPJU01000013.1"/>
</dbReference>
<protein>
    <submittedName>
        <fullName evidence="4">Protein-tyrosine phosphatase</fullName>
    </submittedName>
</protein>
<dbReference type="Proteomes" id="UP000252174">
    <property type="component" value="Unassembled WGS sequence"/>
</dbReference>
<gene>
    <name evidence="4" type="ORF">DFR45_11328</name>
</gene>
<reference evidence="4 5" key="1">
    <citation type="submission" date="2018-07" db="EMBL/GenBank/DDBJ databases">
        <title>Genomic Encyclopedia of Type Strains, Phase IV (KMG-IV): sequencing the most valuable type-strain genomes for metagenomic binning, comparative biology and taxonomic classification.</title>
        <authorList>
            <person name="Goeker M."/>
        </authorList>
    </citation>
    <scope>NUCLEOTIDE SEQUENCE [LARGE SCALE GENOMIC DNA]</scope>
    <source>
        <strain evidence="4 5">DSM 100911</strain>
    </source>
</reference>
<proteinExistence type="inferred from homology"/>
<dbReference type="InterPro" id="IPR026893">
    <property type="entry name" value="Tyr/Ser_Pase_IphP-type"/>
</dbReference>
<name>A0A369AH09_9BURK</name>
<comment type="similarity">
    <text evidence="1">Belongs to the protein-tyrosine phosphatase family.</text>
</comment>
<sequence length="279" mass="30194">MTSSAPPSAPASAPLFADAAAPSPAPASDASTPPRVLALEGLTNFRDLGGYPGLQGRPVKWRRLFRSDQLGALTPADQQRLAELGIARAVDLRGVHERAAQPYALPGVAQYALHIEPTVVQRVQELLQKGSAPTPAETVRLMQDTYRAFVHDNAPRFAELLQLLLASDAPLVFHCTAGKDRTGFAAALILLALGVPRALVMQDYLLTNALYRPPFLASSSTPREVLEVIWFVREDFLDAALRQIDAEYGGIEPYLERVLGLNAAARTKLAQLYLQPPKG</sequence>
<dbReference type="GO" id="GO:0004721">
    <property type="term" value="F:phosphoprotein phosphatase activity"/>
    <property type="evidence" value="ECO:0007669"/>
    <property type="project" value="InterPro"/>
</dbReference>
<dbReference type="AlphaFoldDB" id="A0A369AH09"/>
<evidence type="ECO:0000259" key="3">
    <source>
        <dbReference type="PROSITE" id="PS50056"/>
    </source>
</evidence>
<dbReference type="InterPro" id="IPR000387">
    <property type="entry name" value="Tyr_Pase_dom"/>
</dbReference>